<evidence type="ECO:0000313" key="1">
    <source>
        <dbReference type="EMBL" id="TWT94828.1"/>
    </source>
</evidence>
<protein>
    <submittedName>
        <fullName evidence="1">ATP-dependent protease subunit HslV</fullName>
    </submittedName>
</protein>
<organism evidence="1 2">
    <name type="scientific">Botrimarina colliarenosi</name>
    <dbReference type="NCBI Taxonomy" id="2528001"/>
    <lineage>
        <taxon>Bacteria</taxon>
        <taxon>Pseudomonadati</taxon>
        <taxon>Planctomycetota</taxon>
        <taxon>Planctomycetia</taxon>
        <taxon>Pirellulales</taxon>
        <taxon>Lacipirellulaceae</taxon>
        <taxon>Botrimarina</taxon>
    </lineage>
</organism>
<keyword evidence="2" id="KW-1185">Reference proteome</keyword>
<dbReference type="Gene3D" id="3.60.20.10">
    <property type="entry name" value="Glutamine Phosphoribosylpyrophosphate, subunit 1, domain 1"/>
    <property type="match status" value="1"/>
</dbReference>
<evidence type="ECO:0000313" key="2">
    <source>
        <dbReference type="Proteomes" id="UP000317421"/>
    </source>
</evidence>
<gene>
    <name evidence="1" type="ORF">Pla108_36790</name>
</gene>
<accession>A0A5C6A6C4</accession>
<dbReference type="GO" id="GO:0008233">
    <property type="term" value="F:peptidase activity"/>
    <property type="evidence" value="ECO:0007669"/>
    <property type="project" value="UniProtKB-KW"/>
</dbReference>
<dbReference type="RefSeq" id="WP_146446376.1">
    <property type="nucleotide sequence ID" value="NZ_SJPR01000006.1"/>
</dbReference>
<keyword evidence="1" id="KW-0645">Protease</keyword>
<dbReference type="AlphaFoldDB" id="A0A5C6A6C4"/>
<dbReference type="SUPFAM" id="SSF56235">
    <property type="entry name" value="N-terminal nucleophile aminohydrolases (Ntn hydrolases)"/>
    <property type="match status" value="1"/>
</dbReference>
<dbReference type="OrthoDB" id="190523at2"/>
<sequence>MSTIVAIRKKDRAVIAADTQVSEGSTLVSSEMLRSPTKIHAIGGGYMGIVGSVAHHRVIRSLATEKADYFNFESADALFETLRRIHPILRDEYYLLTSEKDSDSQPYESNHMTGLVVSPAGVFSFDTYREVSEYHSFWAVGSGGDYALGALAAIYDSSESVEAVAEAAVTAACRFDSGSGLPIELRSVRLQQQ</sequence>
<dbReference type="InterPro" id="IPR029055">
    <property type="entry name" value="Ntn_hydrolases_N"/>
</dbReference>
<proteinExistence type="predicted"/>
<comment type="caution">
    <text evidence="1">The sequence shown here is derived from an EMBL/GenBank/DDBJ whole genome shotgun (WGS) entry which is preliminary data.</text>
</comment>
<dbReference type="InterPro" id="IPR001353">
    <property type="entry name" value="Proteasome_sua/b"/>
</dbReference>
<dbReference type="GO" id="GO:0005839">
    <property type="term" value="C:proteasome core complex"/>
    <property type="evidence" value="ECO:0007669"/>
    <property type="project" value="InterPro"/>
</dbReference>
<keyword evidence="1" id="KW-0378">Hydrolase</keyword>
<dbReference type="Proteomes" id="UP000317421">
    <property type="component" value="Unassembled WGS sequence"/>
</dbReference>
<reference evidence="1 2" key="1">
    <citation type="submission" date="2019-02" db="EMBL/GenBank/DDBJ databases">
        <title>Deep-cultivation of Planctomycetes and their phenomic and genomic characterization uncovers novel biology.</title>
        <authorList>
            <person name="Wiegand S."/>
            <person name="Jogler M."/>
            <person name="Boedeker C."/>
            <person name="Pinto D."/>
            <person name="Vollmers J."/>
            <person name="Rivas-Marin E."/>
            <person name="Kohn T."/>
            <person name="Peeters S.H."/>
            <person name="Heuer A."/>
            <person name="Rast P."/>
            <person name="Oberbeckmann S."/>
            <person name="Bunk B."/>
            <person name="Jeske O."/>
            <person name="Meyerdierks A."/>
            <person name="Storesund J.E."/>
            <person name="Kallscheuer N."/>
            <person name="Luecker S."/>
            <person name="Lage O.M."/>
            <person name="Pohl T."/>
            <person name="Merkel B.J."/>
            <person name="Hornburger P."/>
            <person name="Mueller R.-W."/>
            <person name="Bruemmer F."/>
            <person name="Labrenz M."/>
            <person name="Spormann A.M."/>
            <person name="Op Den Camp H."/>
            <person name="Overmann J."/>
            <person name="Amann R."/>
            <person name="Jetten M.S.M."/>
            <person name="Mascher T."/>
            <person name="Medema M.H."/>
            <person name="Devos D.P."/>
            <person name="Kaster A.-K."/>
            <person name="Ovreas L."/>
            <person name="Rohde M."/>
            <person name="Galperin M.Y."/>
            <person name="Jogler C."/>
        </authorList>
    </citation>
    <scope>NUCLEOTIDE SEQUENCE [LARGE SCALE GENOMIC DNA]</scope>
    <source>
        <strain evidence="1 2">Pla108</strain>
    </source>
</reference>
<dbReference type="CDD" id="cd01906">
    <property type="entry name" value="proteasome_protease_HslV"/>
    <property type="match status" value="1"/>
</dbReference>
<dbReference type="EMBL" id="SJPR01000006">
    <property type="protein sequence ID" value="TWT94828.1"/>
    <property type="molecule type" value="Genomic_DNA"/>
</dbReference>
<dbReference type="Pfam" id="PF00227">
    <property type="entry name" value="Proteasome"/>
    <property type="match status" value="1"/>
</dbReference>
<dbReference type="GO" id="GO:0051603">
    <property type="term" value="P:proteolysis involved in protein catabolic process"/>
    <property type="evidence" value="ECO:0007669"/>
    <property type="project" value="InterPro"/>
</dbReference>
<name>A0A5C6A6C4_9BACT</name>